<feature type="transmembrane region" description="Helical" evidence="1">
    <location>
        <begin position="20"/>
        <end position="41"/>
    </location>
</feature>
<name>A0ABT9NJF5_9ACTN</name>
<keyword evidence="1" id="KW-0472">Membrane</keyword>
<proteinExistence type="predicted"/>
<dbReference type="Proteomes" id="UP001240447">
    <property type="component" value="Unassembled WGS sequence"/>
</dbReference>
<protein>
    <recommendedName>
        <fullName evidence="2">ARB-07466-like C-terminal domain-containing protein</fullName>
    </recommendedName>
</protein>
<keyword evidence="1" id="KW-0812">Transmembrane</keyword>
<evidence type="ECO:0000259" key="2">
    <source>
        <dbReference type="Pfam" id="PF26571"/>
    </source>
</evidence>
<dbReference type="EMBL" id="JAUSQM010000001">
    <property type="protein sequence ID" value="MDP9820542.1"/>
    <property type="molecule type" value="Genomic_DNA"/>
</dbReference>
<organism evidence="3 4">
    <name type="scientific">Nocardioides massiliensis</name>
    <dbReference type="NCBI Taxonomy" id="1325935"/>
    <lineage>
        <taxon>Bacteria</taxon>
        <taxon>Bacillati</taxon>
        <taxon>Actinomycetota</taxon>
        <taxon>Actinomycetes</taxon>
        <taxon>Propionibacteriales</taxon>
        <taxon>Nocardioidaceae</taxon>
        <taxon>Nocardioides</taxon>
    </lineage>
</organism>
<gene>
    <name evidence="3" type="ORF">J2S59_000351</name>
</gene>
<dbReference type="InterPro" id="IPR058593">
    <property type="entry name" value="ARB_07466-like_C"/>
</dbReference>
<accession>A0ABT9NJF5</accession>
<evidence type="ECO:0000313" key="4">
    <source>
        <dbReference type="Proteomes" id="UP001240447"/>
    </source>
</evidence>
<evidence type="ECO:0000313" key="3">
    <source>
        <dbReference type="EMBL" id="MDP9820542.1"/>
    </source>
</evidence>
<comment type="caution">
    <text evidence="3">The sequence shown here is derived from an EMBL/GenBank/DDBJ whole genome shotgun (WGS) entry which is preliminary data.</text>
</comment>
<keyword evidence="1" id="KW-1133">Transmembrane helix</keyword>
<evidence type="ECO:0000256" key="1">
    <source>
        <dbReference type="SAM" id="Phobius"/>
    </source>
</evidence>
<dbReference type="Pfam" id="PF26571">
    <property type="entry name" value="VldE"/>
    <property type="match status" value="1"/>
</dbReference>
<keyword evidence="4" id="KW-1185">Reference proteome</keyword>
<feature type="domain" description="ARB-07466-like C-terminal" evidence="2">
    <location>
        <begin position="212"/>
        <end position="314"/>
    </location>
</feature>
<sequence length="340" mass="37115">MPTTRRKPPPRRPAHQSRLLPRVLAGLIVLAGVCTALVFTFRSGIGPIPDAEECTVEIEGTEVALSTEQAENAALIAGIAMGRGLPARAVSIALATAYQESKLVNIDYGDRDSLGLFQQRPSMGWGTREQVMDPVYATNTFYDALIKVPGYREMRITEAAQAVQRSGFPEAYEDHAADARALASALTGYHPAQFSCVVRHGGTDPVSAELDEQGLTSRAAAVRAEIDAVFGKQAMGGFEPGGVSTGHMEGSAHYDGRAVDVFFRPINAANKRRGWALAHYLVAQADRLHIQTVIFDDRIWTAGRRSEQGWRDYRVDTSGRDRRTAAILEHRDHVHVDVIP</sequence>
<reference evidence="3 4" key="1">
    <citation type="submission" date="2023-07" db="EMBL/GenBank/DDBJ databases">
        <title>Sequencing the genomes of 1000 actinobacteria strains.</title>
        <authorList>
            <person name="Klenk H.-P."/>
        </authorList>
    </citation>
    <scope>NUCLEOTIDE SEQUENCE [LARGE SCALE GENOMIC DNA]</scope>
    <source>
        <strain evidence="3 4">GD13</strain>
    </source>
</reference>
<dbReference type="RefSeq" id="WP_246360334.1">
    <property type="nucleotide sequence ID" value="NZ_CCXJ01000330.1"/>
</dbReference>